<dbReference type="AlphaFoldDB" id="A0A387BP23"/>
<protein>
    <submittedName>
        <fullName evidence="2">Uncharacterized protein</fullName>
    </submittedName>
</protein>
<feature type="compositionally biased region" description="Low complexity" evidence="1">
    <location>
        <begin position="20"/>
        <end position="41"/>
    </location>
</feature>
<accession>A0A387BP23</accession>
<dbReference type="KEGG" id="gry:D7I44_04020"/>
<organism evidence="2 3">
    <name type="scientific">Gryllotalpicola protaetiae</name>
    <dbReference type="NCBI Taxonomy" id="2419771"/>
    <lineage>
        <taxon>Bacteria</taxon>
        <taxon>Bacillati</taxon>
        <taxon>Actinomycetota</taxon>
        <taxon>Actinomycetes</taxon>
        <taxon>Micrococcales</taxon>
        <taxon>Microbacteriaceae</taxon>
        <taxon>Gryllotalpicola</taxon>
    </lineage>
</organism>
<reference evidence="2 3" key="1">
    <citation type="submission" date="2018-09" db="EMBL/GenBank/DDBJ databases">
        <title>Genome sequencing of strain 2DFW10M-5.</title>
        <authorList>
            <person name="Heo J."/>
            <person name="Kim S.-J."/>
            <person name="Kwon S.-W."/>
        </authorList>
    </citation>
    <scope>NUCLEOTIDE SEQUENCE [LARGE SCALE GENOMIC DNA]</scope>
    <source>
        <strain evidence="2 3">2DFW10M-5</strain>
    </source>
</reference>
<dbReference type="EMBL" id="CP032624">
    <property type="protein sequence ID" value="AYG02767.1"/>
    <property type="molecule type" value="Genomic_DNA"/>
</dbReference>
<feature type="compositionally biased region" description="Low complexity" evidence="1">
    <location>
        <begin position="1"/>
        <end position="11"/>
    </location>
</feature>
<evidence type="ECO:0000313" key="2">
    <source>
        <dbReference type="EMBL" id="AYG02767.1"/>
    </source>
</evidence>
<keyword evidence="3" id="KW-1185">Reference proteome</keyword>
<feature type="region of interest" description="Disordered" evidence="1">
    <location>
        <begin position="1"/>
        <end position="51"/>
    </location>
</feature>
<proteinExistence type="predicted"/>
<evidence type="ECO:0000256" key="1">
    <source>
        <dbReference type="SAM" id="MobiDB-lite"/>
    </source>
</evidence>
<gene>
    <name evidence="2" type="ORF">D7I44_04020</name>
</gene>
<sequence length="74" mass="7630">MPASLDASSSPPSTPELLISTSSGWRRAARATSSSLKSSASGREKIQVPPESRPVWCARIVSSLSAPSGCSTVL</sequence>
<name>A0A387BP23_9MICO</name>
<evidence type="ECO:0000313" key="3">
    <source>
        <dbReference type="Proteomes" id="UP000275069"/>
    </source>
</evidence>
<dbReference type="Proteomes" id="UP000275069">
    <property type="component" value="Chromosome"/>
</dbReference>